<dbReference type="GO" id="GO:0005524">
    <property type="term" value="F:ATP binding"/>
    <property type="evidence" value="ECO:0007669"/>
    <property type="project" value="UniProtKB-KW"/>
</dbReference>
<dbReference type="GO" id="GO:0009396">
    <property type="term" value="P:folic acid-containing compound biosynthetic process"/>
    <property type="evidence" value="ECO:0007669"/>
    <property type="project" value="TreeGrafter"/>
</dbReference>
<accession>A0A543D9H9</accession>
<dbReference type="InterPro" id="IPR024185">
    <property type="entry name" value="FTHF_cligase-like_sf"/>
</dbReference>
<evidence type="ECO:0000313" key="7">
    <source>
        <dbReference type="Proteomes" id="UP000315677"/>
    </source>
</evidence>
<feature type="binding site" evidence="4">
    <location>
        <begin position="139"/>
        <end position="147"/>
    </location>
    <ligand>
        <name>ATP</name>
        <dbReference type="ChEBI" id="CHEBI:30616"/>
    </ligand>
</feature>
<dbReference type="RefSeq" id="WP_142059560.1">
    <property type="nucleotide sequence ID" value="NZ_VFPA01000004.1"/>
</dbReference>
<comment type="similarity">
    <text evidence="1 5">Belongs to the 5-formyltetrahydrofolate cyclo-ligase family.</text>
</comment>
<evidence type="ECO:0000256" key="4">
    <source>
        <dbReference type="PIRSR" id="PIRSR006806-1"/>
    </source>
</evidence>
<name>A0A543D9H9_9PSEU</name>
<dbReference type="Pfam" id="PF01812">
    <property type="entry name" value="5-FTHF_cyc-lig"/>
    <property type="match status" value="1"/>
</dbReference>
<dbReference type="PANTHER" id="PTHR23407">
    <property type="entry name" value="ATPASE INHIBITOR/5-FORMYLTETRAHYDROFOLATE CYCLO-LIGASE"/>
    <property type="match status" value="1"/>
</dbReference>
<dbReference type="EMBL" id="VFPA01000004">
    <property type="protein sequence ID" value="TQM05970.1"/>
    <property type="molecule type" value="Genomic_DNA"/>
</dbReference>
<keyword evidence="7" id="KW-1185">Reference proteome</keyword>
<evidence type="ECO:0000256" key="3">
    <source>
        <dbReference type="ARBA" id="ARBA00022840"/>
    </source>
</evidence>
<dbReference type="InterPro" id="IPR037171">
    <property type="entry name" value="NagB/RpiA_transferase-like"/>
</dbReference>
<gene>
    <name evidence="6" type="ORF">FB558_6196</name>
</gene>
<dbReference type="GO" id="GO:0030272">
    <property type="term" value="F:5-formyltetrahydrofolate cyclo-ligase activity"/>
    <property type="evidence" value="ECO:0007669"/>
    <property type="project" value="UniProtKB-EC"/>
</dbReference>
<sequence length="201" mass="20998">MTGRAVLTEKNRWRTALVAARRALPPPVRAARAAALARAAVRLAARTGGPVCAYLPVGSEPGSPELVDALRAAGHRVLLPVVPPTPDRLDWAEYTGPASLAAGPLGLREPTGPRLGSAVVADARLVLVPGLAADRTGVRLGRGGGYYDRTLPLVGAEVPVVVVLNDEELVERLPAEPHDRRVTGALLPDAGHTPLGNNRFP</sequence>
<dbReference type="SUPFAM" id="SSF100950">
    <property type="entry name" value="NagB/RpiA/CoA transferase-like"/>
    <property type="match status" value="1"/>
</dbReference>
<keyword evidence="3 4" id="KW-0067">ATP-binding</keyword>
<dbReference type="Proteomes" id="UP000315677">
    <property type="component" value="Unassembled WGS sequence"/>
</dbReference>
<evidence type="ECO:0000313" key="6">
    <source>
        <dbReference type="EMBL" id="TQM05970.1"/>
    </source>
</evidence>
<dbReference type="InterPro" id="IPR002698">
    <property type="entry name" value="FTHF_cligase"/>
</dbReference>
<keyword evidence="2 4" id="KW-0547">Nucleotide-binding</keyword>
<evidence type="ECO:0000256" key="1">
    <source>
        <dbReference type="ARBA" id="ARBA00010638"/>
    </source>
</evidence>
<dbReference type="PIRSF" id="PIRSF006806">
    <property type="entry name" value="FTHF_cligase"/>
    <property type="match status" value="1"/>
</dbReference>
<dbReference type="NCBIfam" id="TIGR02727">
    <property type="entry name" value="MTHFS_bact"/>
    <property type="match status" value="1"/>
</dbReference>
<dbReference type="GO" id="GO:0046872">
    <property type="term" value="F:metal ion binding"/>
    <property type="evidence" value="ECO:0007669"/>
    <property type="project" value="UniProtKB-KW"/>
</dbReference>
<dbReference type="EC" id="6.3.3.2" evidence="5"/>
<feature type="binding site" evidence="4">
    <location>
        <position position="55"/>
    </location>
    <ligand>
        <name>substrate</name>
    </ligand>
</feature>
<feature type="binding site" evidence="4">
    <location>
        <begin position="10"/>
        <end position="14"/>
    </location>
    <ligand>
        <name>ATP</name>
        <dbReference type="ChEBI" id="CHEBI:30616"/>
    </ligand>
</feature>
<protein>
    <recommendedName>
        <fullName evidence="5">5-formyltetrahydrofolate cyclo-ligase</fullName>
        <ecNumber evidence="5">6.3.3.2</ecNumber>
    </recommendedName>
</protein>
<proteinExistence type="inferred from homology"/>
<dbReference type="OrthoDB" id="3242798at2"/>
<evidence type="ECO:0000256" key="5">
    <source>
        <dbReference type="RuleBase" id="RU361279"/>
    </source>
</evidence>
<dbReference type="AlphaFoldDB" id="A0A543D9H9"/>
<keyword evidence="5" id="KW-0460">Magnesium</keyword>
<dbReference type="Gene3D" id="3.40.50.10420">
    <property type="entry name" value="NagB/RpiA/CoA transferase-like"/>
    <property type="match status" value="1"/>
</dbReference>
<dbReference type="GO" id="GO:0035999">
    <property type="term" value="P:tetrahydrofolate interconversion"/>
    <property type="evidence" value="ECO:0007669"/>
    <property type="project" value="TreeGrafter"/>
</dbReference>
<reference evidence="6 7" key="1">
    <citation type="submission" date="2019-06" db="EMBL/GenBank/DDBJ databases">
        <title>Sequencing the genomes of 1000 actinobacteria strains.</title>
        <authorList>
            <person name="Klenk H.-P."/>
        </authorList>
    </citation>
    <scope>NUCLEOTIDE SEQUENCE [LARGE SCALE GENOMIC DNA]</scope>
    <source>
        <strain evidence="6 7">DSM 45301</strain>
    </source>
</reference>
<feature type="binding site" evidence="4">
    <location>
        <position position="60"/>
    </location>
    <ligand>
        <name>substrate</name>
    </ligand>
</feature>
<comment type="cofactor">
    <cofactor evidence="5">
        <name>Mg(2+)</name>
        <dbReference type="ChEBI" id="CHEBI:18420"/>
    </cofactor>
</comment>
<organism evidence="6 7">
    <name type="scientific">Pseudonocardia kunmingensis</name>
    <dbReference type="NCBI Taxonomy" id="630975"/>
    <lineage>
        <taxon>Bacteria</taxon>
        <taxon>Bacillati</taxon>
        <taxon>Actinomycetota</taxon>
        <taxon>Actinomycetes</taxon>
        <taxon>Pseudonocardiales</taxon>
        <taxon>Pseudonocardiaceae</taxon>
        <taxon>Pseudonocardia</taxon>
    </lineage>
</organism>
<comment type="caution">
    <text evidence="6">The sequence shown here is derived from an EMBL/GenBank/DDBJ whole genome shotgun (WGS) entry which is preliminary data.</text>
</comment>
<keyword evidence="5" id="KW-0479">Metal-binding</keyword>
<evidence type="ECO:0000256" key="2">
    <source>
        <dbReference type="ARBA" id="ARBA00022741"/>
    </source>
</evidence>
<keyword evidence="6" id="KW-0436">Ligase</keyword>
<dbReference type="PANTHER" id="PTHR23407:SF1">
    <property type="entry name" value="5-FORMYLTETRAHYDROFOLATE CYCLO-LIGASE"/>
    <property type="match status" value="1"/>
</dbReference>
<comment type="catalytic activity">
    <reaction evidence="5">
        <text>(6S)-5-formyl-5,6,7,8-tetrahydrofolate + ATP = (6R)-5,10-methenyltetrahydrofolate + ADP + phosphate</text>
        <dbReference type="Rhea" id="RHEA:10488"/>
        <dbReference type="ChEBI" id="CHEBI:30616"/>
        <dbReference type="ChEBI" id="CHEBI:43474"/>
        <dbReference type="ChEBI" id="CHEBI:57455"/>
        <dbReference type="ChEBI" id="CHEBI:57457"/>
        <dbReference type="ChEBI" id="CHEBI:456216"/>
        <dbReference type="EC" id="6.3.3.2"/>
    </reaction>
</comment>